<keyword evidence="5" id="KW-0808">Transferase</keyword>
<evidence type="ECO:0000313" key="7">
    <source>
        <dbReference type="EMBL" id="CAD7703231.1"/>
    </source>
</evidence>
<keyword evidence="8" id="KW-1185">Reference proteome</keyword>
<dbReference type="GO" id="GO:0005789">
    <property type="term" value="C:endoplasmic reticulum membrane"/>
    <property type="evidence" value="ECO:0007669"/>
    <property type="project" value="UniProtKB-SubCell"/>
</dbReference>
<keyword evidence="5" id="KW-0949">S-adenosyl-L-methionine</keyword>
<evidence type="ECO:0000256" key="5">
    <source>
        <dbReference type="RuleBase" id="RU362022"/>
    </source>
</evidence>
<dbReference type="AlphaFoldDB" id="A0A8S1J7J3"/>
<keyword evidence="4 5" id="KW-0472">Membrane</keyword>
<accession>A0A8S1J7J3</accession>
<dbReference type="InterPro" id="IPR007269">
    <property type="entry name" value="ICMT_MeTrfase"/>
</dbReference>
<evidence type="ECO:0000256" key="2">
    <source>
        <dbReference type="ARBA" id="ARBA00022692"/>
    </source>
</evidence>
<organism evidence="7 8">
    <name type="scientific">Ostreobium quekettii</name>
    <dbReference type="NCBI Taxonomy" id="121088"/>
    <lineage>
        <taxon>Eukaryota</taxon>
        <taxon>Viridiplantae</taxon>
        <taxon>Chlorophyta</taxon>
        <taxon>core chlorophytes</taxon>
        <taxon>Ulvophyceae</taxon>
        <taxon>TCBD clade</taxon>
        <taxon>Bryopsidales</taxon>
        <taxon>Ostreobineae</taxon>
        <taxon>Ostreobiaceae</taxon>
        <taxon>Ostreobium</taxon>
    </lineage>
</organism>
<dbReference type="Proteomes" id="UP000708148">
    <property type="component" value="Unassembled WGS sequence"/>
</dbReference>
<evidence type="ECO:0000256" key="6">
    <source>
        <dbReference type="SAM" id="SignalP"/>
    </source>
</evidence>
<evidence type="ECO:0000256" key="1">
    <source>
        <dbReference type="ARBA" id="ARBA00004141"/>
    </source>
</evidence>
<dbReference type="GO" id="GO:0032259">
    <property type="term" value="P:methylation"/>
    <property type="evidence" value="ECO:0007669"/>
    <property type="project" value="UniProtKB-KW"/>
</dbReference>
<dbReference type="PANTHER" id="PTHR43847:SF1">
    <property type="entry name" value="BLL3993 PROTEIN"/>
    <property type="match status" value="1"/>
</dbReference>
<keyword evidence="2 5" id="KW-0812">Transmembrane</keyword>
<comment type="cofactor">
    <cofactor evidence="5">
        <name>Zn(2+)</name>
        <dbReference type="ChEBI" id="CHEBI:29105"/>
    </cofactor>
    <text evidence="5">Divalent metal cations. Probably Zn(2+).</text>
</comment>
<proteinExistence type="inferred from homology"/>
<comment type="similarity">
    <text evidence="5">Belongs to the class VI-like SAM-binding methyltransferase superfamily. Isoprenylcysteine carboxyl methyltransferase family.</text>
</comment>
<feature type="transmembrane region" description="Helical" evidence="5">
    <location>
        <begin position="65"/>
        <end position="89"/>
    </location>
</feature>
<keyword evidence="6" id="KW-0732">Signal</keyword>
<evidence type="ECO:0000313" key="8">
    <source>
        <dbReference type="Proteomes" id="UP000708148"/>
    </source>
</evidence>
<dbReference type="Gene3D" id="1.20.120.1630">
    <property type="match status" value="1"/>
</dbReference>
<keyword evidence="5" id="KW-0489">Methyltransferase</keyword>
<sequence length="132" mass="15544">MLCIVFIQCELLLFAFTDVSIVCNVEKNLVNILLGNQGGHALTVAILAHRLVTTGPYTYIRHPSYAGYIIASLTFFYFVGMRSWMWWLVEICRVALMNVFRIPQEEAVLHQKFGKEWEKYCRRTWRLFPFIF</sequence>
<dbReference type="GO" id="GO:0004671">
    <property type="term" value="F:protein C-terminal S-isoprenylcysteine carboxyl O-methyltransferase activity"/>
    <property type="evidence" value="ECO:0007669"/>
    <property type="project" value="UniProtKB-EC"/>
</dbReference>
<dbReference type="EC" id="2.1.1.100" evidence="5"/>
<dbReference type="PANTHER" id="PTHR43847">
    <property type="entry name" value="BLL3993 PROTEIN"/>
    <property type="match status" value="1"/>
</dbReference>
<dbReference type="Pfam" id="PF04140">
    <property type="entry name" value="ICMT"/>
    <property type="match status" value="1"/>
</dbReference>
<reference evidence="7" key="1">
    <citation type="submission" date="2020-12" db="EMBL/GenBank/DDBJ databases">
        <authorList>
            <person name="Iha C."/>
        </authorList>
    </citation>
    <scope>NUCLEOTIDE SEQUENCE</scope>
</reference>
<dbReference type="EMBL" id="CAJHUC010002126">
    <property type="protein sequence ID" value="CAD7703231.1"/>
    <property type="molecule type" value="Genomic_DNA"/>
</dbReference>
<comment type="caution">
    <text evidence="5">Lacks conserved residue(s) required for the propagation of feature annotation.</text>
</comment>
<comment type="subcellular location">
    <subcellularLocation>
        <location evidence="5">Endoplasmic reticulum membrane</location>
        <topology evidence="5">Multi-pass membrane protein</topology>
    </subcellularLocation>
    <subcellularLocation>
        <location evidence="1">Membrane</location>
        <topology evidence="1">Multi-pass membrane protein</topology>
    </subcellularLocation>
</comment>
<name>A0A8S1J7J3_9CHLO</name>
<comment type="catalytic activity">
    <reaction evidence="5">
        <text>[protein]-C-terminal S-[(2E,6E)-farnesyl]-L-cysteine + S-adenosyl-L-methionine = [protein]-C-terminal S-[(2E,6E)-farnesyl]-L-cysteine methyl ester + S-adenosyl-L-homocysteine</text>
        <dbReference type="Rhea" id="RHEA:21672"/>
        <dbReference type="Rhea" id="RHEA-COMP:12125"/>
        <dbReference type="Rhea" id="RHEA-COMP:12126"/>
        <dbReference type="ChEBI" id="CHEBI:57856"/>
        <dbReference type="ChEBI" id="CHEBI:59789"/>
        <dbReference type="ChEBI" id="CHEBI:90510"/>
        <dbReference type="ChEBI" id="CHEBI:90511"/>
        <dbReference type="EC" id="2.1.1.100"/>
    </reaction>
</comment>
<dbReference type="InterPro" id="IPR052527">
    <property type="entry name" value="Metal_cation-efflux_comp"/>
</dbReference>
<feature type="signal peptide" evidence="6">
    <location>
        <begin position="1"/>
        <end position="17"/>
    </location>
</feature>
<keyword evidence="3 5" id="KW-1133">Transmembrane helix</keyword>
<gene>
    <name evidence="7" type="ORF">OSTQU699_LOCUS8588</name>
</gene>
<evidence type="ECO:0000256" key="3">
    <source>
        <dbReference type="ARBA" id="ARBA00022989"/>
    </source>
</evidence>
<feature type="chain" id="PRO_5035785189" description="Protein-S-isoprenylcysteine O-methyltransferase" evidence="6">
    <location>
        <begin position="18"/>
        <end position="132"/>
    </location>
</feature>
<protein>
    <recommendedName>
        <fullName evidence="5">Protein-S-isoprenylcysteine O-methyltransferase</fullName>
        <ecNumber evidence="5">2.1.1.100</ecNumber>
    </recommendedName>
</protein>
<dbReference type="OrthoDB" id="422086at2759"/>
<evidence type="ECO:0000256" key="4">
    <source>
        <dbReference type="ARBA" id="ARBA00023136"/>
    </source>
</evidence>
<comment type="caution">
    <text evidence="7">The sequence shown here is derived from an EMBL/GenBank/DDBJ whole genome shotgun (WGS) entry which is preliminary data.</text>
</comment>
<keyword evidence="5" id="KW-0256">Endoplasmic reticulum</keyword>